<dbReference type="PANTHER" id="PTHR22748">
    <property type="entry name" value="AP ENDONUCLEASE"/>
    <property type="match status" value="1"/>
</dbReference>
<keyword evidence="2" id="KW-0479">Metal-binding</keyword>
<gene>
    <name evidence="5" type="ORF">HJG60_008005</name>
</gene>
<sequence>MQMERKKSWCSSTYVQQKDTFNPRLSIVRGKQGHYIMIKGTIQQEDITLVNIYAPITGALEYIKQILMDIKQEITRNIIIVGDFITSLTSMDRSSKQNKQGGSGLKDILHQMDLTDIFKAFHAKAVDYTYFSITHGMFCRIDYMLEYKTRLKNLR</sequence>
<dbReference type="InterPro" id="IPR004808">
    <property type="entry name" value="AP_endonuc_1"/>
</dbReference>
<evidence type="ECO:0008006" key="7">
    <source>
        <dbReference type="Google" id="ProtNLM"/>
    </source>
</evidence>
<dbReference type="AlphaFoldDB" id="A0A834EVF2"/>
<evidence type="ECO:0000256" key="1">
    <source>
        <dbReference type="ARBA" id="ARBA00001946"/>
    </source>
</evidence>
<dbReference type="Proteomes" id="UP000664940">
    <property type="component" value="Unassembled WGS sequence"/>
</dbReference>
<dbReference type="EMBL" id="JABVXQ010000001">
    <property type="protein sequence ID" value="KAF6131111.1"/>
    <property type="molecule type" value="Genomic_DNA"/>
</dbReference>
<reference evidence="5 6" key="1">
    <citation type="journal article" date="2020" name="Nature">
        <title>Six reference-quality genomes reveal evolution of bat adaptations.</title>
        <authorList>
            <person name="Jebb D."/>
            <person name="Huang Z."/>
            <person name="Pippel M."/>
            <person name="Hughes G.M."/>
            <person name="Lavrichenko K."/>
            <person name="Devanna P."/>
            <person name="Winkler S."/>
            <person name="Jermiin L.S."/>
            <person name="Skirmuntt E.C."/>
            <person name="Katzourakis A."/>
            <person name="Burkitt-Gray L."/>
            <person name="Ray D.A."/>
            <person name="Sullivan K.A.M."/>
            <person name="Roscito J.G."/>
            <person name="Kirilenko B.M."/>
            <person name="Davalos L.M."/>
            <person name="Corthals A.P."/>
            <person name="Power M.L."/>
            <person name="Jones G."/>
            <person name="Ransome R.D."/>
            <person name="Dechmann D.K.N."/>
            <person name="Locatelli A.G."/>
            <person name="Puechmaille S.J."/>
            <person name="Fedrigo O."/>
            <person name="Jarvis E.D."/>
            <person name="Hiller M."/>
            <person name="Vernes S.C."/>
            <person name="Myers E.W."/>
            <person name="Teeling E.C."/>
        </authorList>
    </citation>
    <scope>NUCLEOTIDE SEQUENCE [LARGE SCALE GENOMIC DNA]</scope>
    <source>
        <tissue evidence="5">Muscle</tissue>
    </source>
</reference>
<evidence type="ECO:0000313" key="5">
    <source>
        <dbReference type="EMBL" id="KAF6131111.1"/>
    </source>
</evidence>
<evidence type="ECO:0000256" key="4">
    <source>
        <dbReference type="ARBA" id="ARBA00022842"/>
    </source>
</evidence>
<protein>
    <recommendedName>
        <fullName evidence="7">Craniofacial development protein 2-like</fullName>
    </recommendedName>
</protein>
<evidence type="ECO:0000313" key="6">
    <source>
        <dbReference type="Proteomes" id="UP000664940"/>
    </source>
</evidence>
<dbReference type="GO" id="GO:0005634">
    <property type="term" value="C:nucleus"/>
    <property type="evidence" value="ECO:0007669"/>
    <property type="project" value="TreeGrafter"/>
</dbReference>
<dbReference type="InterPro" id="IPR036691">
    <property type="entry name" value="Endo/exonu/phosph_ase_sf"/>
</dbReference>
<dbReference type="PANTHER" id="PTHR22748:SF23">
    <property type="entry name" value="EXODEOXYRIBONUCLEASE III"/>
    <property type="match status" value="1"/>
</dbReference>
<dbReference type="GO" id="GO:0006284">
    <property type="term" value="P:base-excision repair"/>
    <property type="evidence" value="ECO:0007669"/>
    <property type="project" value="TreeGrafter"/>
</dbReference>
<dbReference type="GO" id="GO:0008311">
    <property type="term" value="F:double-stranded DNA 3'-5' DNA exonuclease activity"/>
    <property type="evidence" value="ECO:0007669"/>
    <property type="project" value="TreeGrafter"/>
</dbReference>
<evidence type="ECO:0000256" key="2">
    <source>
        <dbReference type="ARBA" id="ARBA00022723"/>
    </source>
</evidence>
<dbReference type="GO" id="GO:0003906">
    <property type="term" value="F:DNA-(apurinic or apyrimidinic site) endonuclease activity"/>
    <property type="evidence" value="ECO:0007669"/>
    <property type="project" value="TreeGrafter"/>
</dbReference>
<proteinExistence type="predicted"/>
<dbReference type="SUPFAM" id="SSF56219">
    <property type="entry name" value="DNase I-like"/>
    <property type="match status" value="1"/>
</dbReference>
<name>A0A834EVF2_9CHIR</name>
<organism evidence="5 6">
    <name type="scientific">Phyllostomus discolor</name>
    <name type="common">pale spear-nosed bat</name>
    <dbReference type="NCBI Taxonomy" id="89673"/>
    <lineage>
        <taxon>Eukaryota</taxon>
        <taxon>Metazoa</taxon>
        <taxon>Chordata</taxon>
        <taxon>Craniata</taxon>
        <taxon>Vertebrata</taxon>
        <taxon>Euteleostomi</taxon>
        <taxon>Mammalia</taxon>
        <taxon>Eutheria</taxon>
        <taxon>Laurasiatheria</taxon>
        <taxon>Chiroptera</taxon>
        <taxon>Yangochiroptera</taxon>
        <taxon>Phyllostomidae</taxon>
        <taxon>Phyllostominae</taxon>
        <taxon>Phyllostomus</taxon>
    </lineage>
</organism>
<evidence type="ECO:0000256" key="3">
    <source>
        <dbReference type="ARBA" id="ARBA00022801"/>
    </source>
</evidence>
<keyword evidence="4" id="KW-0460">Magnesium</keyword>
<keyword evidence="3" id="KW-0378">Hydrolase</keyword>
<dbReference type="Gene3D" id="3.60.10.10">
    <property type="entry name" value="Endonuclease/exonuclease/phosphatase"/>
    <property type="match status" value="1"/>
</dbReference>
<dbReference type="GO" id="GO:0008081">
    <property type="term" value="F:phosphoric diester hydrolase activity"/>
    <property type="evidence" value="ECO:0007669"/>
    <property type="project" value="TreeGrafter"/>
</dbReference>
<dbReference type="GO" id="GO:0046872">
    <property type="term" value="F:metal ion binding"/>
    <property type="evidence" value="ECO:0007669"/>
    <property type="project" value="UniProtKB-KW"/>
</dbReference>
<accession>A0A834EVF2</accession>
<comment type="cofactor">
    <cofactor evidence="1">
        <name>Mg(2+)</name>
        <dbReference type="ChEBI" id="CHEBI:18420"/>
    </cofactor>
</comment>
<comment type="caution">
    <text evidence="5">The sequence shown here is derived from an EMBL/GenBank/DDBJ whole genome shotgun (WGS) entry which is preliminary data.</text>
</comment>